<keyword evidence="2" id="KW-0902">Two-component regulatory system</keyword>
<dbReference type="CDD" id="cd00383">
    <property type="entry name" value="trans_reg_C"/>
    <property type="match status" value="1"/>
</dbReference>
<dbReference type="PANTHER" id="PTHR35807">
    <property type="entry name" value="TRANSCRIPTIONAL REGULATOR REDD-RELATED"/>
    <property type="match status" value="1"/>
</dbReference>
<evidence type="ECO:0000256" key="2">
    <source>
        <dbReference type="ARBA" id="ARBA00023012"/>
    </source>
</evidence>
<dbReference type="SMART" id="SM00862">
    <property type="entry name" value="Trans_reg_C"/>
    <property type="match status" value="1"/>
</dbReference>
<dbReference type="SMART" id="SM00382">
    <property type="entry name" value="AAA"/>
    <property type="match status" value="1"/>
</dbReference>
<keyword evidence="3" id="KW-0805">Transcription regulation</keyword>
<dbReference type="Gene3D" id="1.25.40.10">
    <property type="entry name" value="Tetratricopeptide repeat domain"/>
    <property type="match status" value="1"/>
</dbReference>
<dbReference type="InterPro" id="IPR001867">
    <property type="entry name" value="OmpR/PhoB-type_DNA-bd"/>
</dbReference>
<dbReference type="CDD" id="cd15831">
    <property type="entry name" value="BTAD"/>
    <property type="match status" value="1"/>
</dbReference>
<dbReference type="Pfam" id="PF13191">
    <property type="entry name" value="AAA_16"/>
    <property type="match status" value="1"/>
</dbReference>
<dbReference type="Gene3D" id="1.10.10.10">
    <property type="entry name" value="Winged helix-like DNA-binding domain superfamily/Winged helix DNA-binding domain"/>
    <property type="match status" value="1"/>
</dbReference>
<feature type="DNA-binding region" description="OmpR/PhoB-type" evidence="6">
    <location>
        <begin position="11"/>
        <end position="114"/>
    </location>
</feature>
<dbReference type="GO" id="GO:0006355">
    <property type="term" value="P:regulation of DNA-templated transcription"/>
    <property type="evidence" value="ECO:0007669"/>
    <property type="project" value="InterPro"/>
</dbReference>
<dbReference type="SUPFAM" id="SSF52540">
    <property type="entry name" value="P-loop containing nucleoside triphosphate hydrolases"/>
    <property type="match status" value="1"/>
</dbReference>
<dbReference type="EMBL" id="CP026304">
    <property type="protein sequence ID" value="AVZ73106.1"/>
    <property type="molecule type" value="Genomic_DNA"/>
</dbReference>
<sequence length="658" mass="70719">MNTTRGCHVLNASLDVSLDVSLLGSVVATRGDHRIELGSPTQRTVFAVLAANENRVVSRHELVRAVWGSDASETVMNSVYTYIARLRKCLEPSRARFTQPEVLVSDSLGYMLSVPAERVDTRRFSTALSAARRLRADNDTERAAAKLEEGLALWRGTPYAGTVGTFVASERIRLAETRLLAIEDHAELLLELNRPAHAIGELSALVHRYPLRERLRLLLMRCHVELGQHADAIGEYHALRTRLAEDQGIEPGESLRELYEQVLQAGRPSTPRPARRESAAAAPRADKGDGGRRADGAANIFVPSQRTASTVRQLPRSTGWFIGRTAELGCLEAMVAQADEAGESALLLLTGSPGVGKTTLATQFARTLAGRFADSQYHLDLRAFSASSAPRSASFALRRLNATLGGRPAAPGLDSETEYRSRVADREMLLILDNATSVEQVRPLLPGTPASLVIVTSRWGLSGLIAQDGARRFVVEPLNRADALLLFTGIVGESLVARHRDEVEHLIEACEGLPLALRIAATQIKISPFPRGAVERLRTDDLSTALALPGDANSTLSTVFGWSYSGLPAEAALMYRTLGHRPSPEISLTAAATLSGMGAADSRRALDVLVDASLLREVAPDRFRMGALLHAHARRVAEAATGNVQGRSAGAGGGVSPG</sequence>
<dbReference type="InterPro" id="IPR051677">
    <property type="entry name" value="AfsR-DnrI-RedD_regulator"/>
</dbReference>
<evidence type="ECO:0000313" key="9">
    <source>
        <dbReference type="EMBL" id="AVZ73106.1"/>
    </source>
</evidence>
<keyword evidence="10" id="KW-1185">Reference proteome</keyword>
<dbReference type="InterPro" id="IPR011990">
    <property type="entry name" value="TPR-like_helical_dom_sf"/>
</dbReference>
<dbReference type="Gene3D" id="3.40.50.300">
    <property type="entry name" value="P-loop containing nucleotide triphosphate hydrolases"/>
    <property type="match status" value="1"/>
</dbReference>
<dbReference type="SUPFAM" id="SSF48452">
    <property type="entry name" value="TPR-like"/>
    <property type="match status" value="1"/>
</dbReference>
<protein>
    <recommendedName>
        <fullName evidence="8">OmpR/PhoB-type domain-containing protein</fullName>
    </recommendedName>
</protein>
<dbReference type="InterPro" id="IPR036388">
    <property type="entry name" value="WH-like_DNA-bd_sf"/>
</dbReference>
<dbReference type="GO" id="GO:0043531">
    <property type="term" value="F:ADP binding"/>
    <property type="evidence" value="ECO:0007669"/>
    <property type="project" value="InterPro"/>
</dbReference>
<evidence type="ECO:0000256" key="6">
    <source>
        <dbReference type="PROSITE-ProRule" id="PRU01091"/>
    </source>
</evidence>
<evidence type="ECO:0000256" key="1">
    <source>
        <dbReference type="ARBA" id="ARBA00005820"/>
    </source>
</evidence>
<dbReference type="Pfam" id="PF03704">
    <property type="entry name" value="BTAD"/>
    <property type="match status" value="1"/>
</dbReference>
<evidence type="ECO:0000259" key="8">
    <source>
        <dbReference type="PROSITE" id="PS51755"/>
    </source>
</evidence>
<dbReference type="InterPro" id="IPR005158">
    <property type="entry name" value="BTAD"/>
</dbReference>
<gene>
    <name evidence="9" type="ORF">SLUN_13845</name>
</gene>
<dbReference type="GO" id="GO:0000160">
    <property type="term" value="P:phosphorelay signal transduction system"/>
    <property type="evidence" value="ECO:0007669"/>
    <property type="project" value="UniProtKB-KW"/>
</dbReference>
<dbReference type="SMART" id="SM01043">
    <property type="entry name" value="BTAD"/>
    <property type="match status" value="1"/>
</dbReference>
<dbReference type="SUPFAM" id="SSF46894">
    <property type="entry name" value="C-terminal effector domain of the bipartite response regulators"/>
    <property type="match status" value="1"/>
</dbReference>
<feature type="domain" description="OmpR/PhoB-type" evidence="8">
    <location>
        <begin position="11"/>
        <end position="114"/>
    </location>
</feature>
<proteinExistence type="inferred from homology"/>
<evidence type="ECO:0000256" key="4">
    <source>
        <dbReference type="ARBA" id="ARBA00023125"/>
    </source>
</evidence>
<comment type="similarity">
    <text evidence="1">Belongs to the AfsR/DnrI/RedD regulatory family.</text>
</comment>
<accession>A0A2R4T1V4</accession>
<dbReference type="PROSITE" id="PS51755">
    <property type="entry name" value="OMPR_PHOB"/>
    <property type="match status" value="1"/>
</dbReference>
<feature type="region of interest" description="Disordered" evidence="7">
    <location>
        <begin position="264"/>
        <end position="296"/>
    </location>
</feature>
<dbReference type="KEGG" id="slk:SLUN_13845"/>
<dbReference type="PRINTS" id="PR00364">
    <property type="entry name" value="DISEASERSIST"/>
</dbReference>
<evidence type="ECO:0000256" key="3">
    <source>
        <dbReference type="ARBA" id="ARBA00023015"/>
    </source>
</evidence>
<dbReference type="Proteomes" id="UP000244201">
    <property type="component" value="Chromosome"/>
</dbReference>
<evidence type="ECO:0000256" key="7">
    <source>
        <dbReference type="SAM" id="MobiDB-lite"/>
    </source>
</evidence>
<dbReference type="AlphaFoldDB" id="A0A2R4T1V4"/>
<dbReference type="Pfam" id="PF00486">
    <property type="entry name" value="Trans_reg_C"/>
    <property type="match status" value="1"/>
</dbReference>
<dbReference type="InterPro" id="IPR027417">
    <property type="entry name" value="P-loop_NTPase"/>
</dbReference>
<dbReference type="InterPro" id="IPR016032">
    <property type="entry name" value="Sig_transdc_resp-reg_C-effctor"/>
</dbReference>
<reference evidence="9 10" key="1">
    <citation type="submission" date="2018-01" db="EMBL/GenBank/DDBJ databases">
        <title>Complete genome sequence of Streptomyces lunaelactis MM109T, a Ferroverdin A producer isolated from cave moonmilk deposits.</title>
        <authorList>
            <person name="Naome A."/>
            <person name="Martinet L."/>
            <person name="Maciejewska M."/>
            <person name="Anderssen S."/>
            <person name="Adam D."/>
            <person name="Tenconi E."/>
            <person name="Deflandre B."/>
            <person name="Arguelles-Arias A."/>
            <person name="Calusinska M."/>
            <person name="Copieters W."/>
            <person name="Karim L."/>
            <person name="Hanikenne M."/>
            <person name="Baurain D."/>
            <person name="van Wezel G."/>
            <person name="Smargiasso N."/>
            <person name="de Pauw E."/>
            <person name="Delfosse P."/>
            <person name="Rigali S."/>
        </authorList>
    </citation>
    <scope>NUCLEOTIDE SEQUENCE [LARGE SCALE GENOMIC DNA]</scope>
    <source>
        <strain evidence="9 10">MM109</strain>
    </source>
</reference>
<evidence type="ECO:0000313" key="10">
    <source>
        <dbReference type="Proteomes" id="UP000244201"/>
    </source>
</evidence>
<dbReference type="PANTHER" id="PTHR35807:SF1">
    <property type="entry name" value="TRANSCRIPTIONAL REGULATOR REDD"/>
    <property type="match status" value="1"/>
</dbReference>
<keyword evidence="4 6" id="KW-0238">DNA-binding</keyword>
<organism evidence="9 10">
    <name type="scientific">Streptomyces lunaelactis</name>
    <dbReference type="NCBI Taxonomy" id="1535768"/>
    <lineage>
        <taxon>Bacteria</taxon>
        <taxon>Bacillati</taxon>
        <taxon>Actinomycetota</taxon>
        <taxon>Actinomycetes</taxon>
        <taxon>Kitasatosporales</taxon>
        <taxon>Streptomycetaceae</taxon>
        <taxon>Streptomyces</taxon>
    </lineage>
</organism>
<dbReference type="GO" id="GO:0003677">
    <property type="term" value="F:DNA binding"/>
    <property type="evidence" value="ECO:0007669"/>
    <property type="project" value="UniProtKB-UniRule"/>
</dbReference>
<evidence type="ECO:0000256" key="5">
    <source>
        <dbReference type="ARBA" id="ARBA00023163"/>
    </source>
</evidence>
<feature type="compositionally biased region" description="Basic and acidic residues" evidence="7">
    <location>
        <begin position="274"/>
        <end position="295"/>
    </location>
</feature>
<name>A0A2R4T1V4_9ACTN</name>
<dbReference type="InterPro" id="IPR003593">
    <property type="entry name" value="AAA+_ATPase"/>
</dbReference>
<keyword evidence="5" id="KW-0804">Transcription</keyword>
<dbReference type="InterPro" id="IPR041664">
    <property type="entry name" value="AAA_16"/>
</dbReference>